<dbReference type="AlphaFoldDB" id="A0A921MRA1"/>
<reference evidence="1" key="2">
    <citation type="submission" date="2021-09" db="EMBL/GenBank/DDBJ databases">
        <authorList>
            <person name="Gilroy R."/>
        </authorList>
    </citation>
    <scope>NUCLEOTIDE SEQUENCE</scope>
    <source>
        <strain evidence="1">CHK121-7720</strain>
    </source>
</reference>
<dbReference type="EMBL" id="DYUD01000023">
    <property type="protein sequence ID" value="HJG89373.1"/>
    <property type="molecule type" value="Genomic_DNA"/>
</dbReference>
<organism evidence="1 2">
    <name type="scientific">Barnesiella viscericola</name>
    <dbReference type="NCBI Taxonomy" id="397865"/>
    <lineage>
        <taxon>Bacteria</taxon>
        <taxon>Pseudomonadati</taxon>
        <taxon>Bacteroidota</taxon>
        <taxon>Bacteroidia</taxon>
        <taxon>Bacteroidales</taxon>
        <taxon>Barnesiellaceae</taxon>
        <taxon>Barnesiella</taxon>
    </lineage>
</organism>
<reference evidence="1" key="1">
    <citation type="journal article" date="2021" name="PeerJ">
        <title>Extensive microbial diversity within the chicken gut microbiome revealed by metagenomics and culture.</title>
        <authorList>
            <person name="Gilroy R."/>
            <person name="Ravi A."/>
            <person name="Getino M."/>
            <person name="Pursley I."/>
            <person name="Horton D.L."/>
            <person name="Alikhan N.F."/>
            <person name="Baker D."/>
            <person name="Gharbi K."/>
            <person name="Hall N."/>
            <person name="Watson M."/>
            <person name="Adriaenssens E.M."/>
            <person name="Foster-Nyarko E."/>
            <person name="Jarju S."/>
            <person name="Secka A."/>
            <person name="Antonio M."/>
            <person name="Oren A."/>
            <person name="Chaudhuri R.R."/>
            <person name="La Ragione R."/>
            <person name="Hildebrand F."/>
            <person name="Pallen M.J."/>
        </authorList>
    </citation>
    <scope>NUCLEOTIDE SEQUENCE</scope>
    <source>
        <strain evidence="1">CHK121-7720</strain>
    </source>
</reference>
<comment type="caution">
    <text evidence="1">The sequence shown here is derived from an EMBL/GenBank/DDBJ whole genome shotgun (WGS) entry which is preliminary data.</text>
</comment>
<protein>
    <submittedName>
        <fullName evidence="1">Uncharacterized protein</fullName>
    </submittedName>
</protein>
<dbReference type="Proteomes" id="UP000757103">
    <property type="component" value="Unassembled WGS sequence"/>
</dbReference>
<proteinExistence type="predicted"/>
<gene>
    <name evidence="1" type="ORF">K8U91_07900</name>
</gene>
<name>A0A921MRA1_9BACT</name>
<accession>A0A921MRA1</accession>
<evidence type="ECO:0000313" key="1">
    <source>
        <dbReference type="EMBL" id="HJG89373.1"/>
    </source>
</evidence>
<sequence>MTTFFIVLLLLMCCIMLGGSLLQKSNPDTEIDGRQYYTEDGYHIYYDRKILRRLREGQKGKTDTEETPQEQQEM</sequence>
<dbReference type="RefSeq" id="WP_273306440.1">
    <property type="nucleotide sequence ID" value="NZ_CALUJX010000009.1"/>
</dbReference>
<evidence type="ECO:0000313" key="2">
    <source>
        <dbReference type="Proteomes" id="UP000757103"/>
    </source>
</evidence>